<dbReference type="Pfam" id="PF11162">
    <property type="entry name" value="DUF2946"/>
    <property type="match status" value="1"/>
</dbReference>
<accession>A0A6I3X4K8</accession>
<feature type="chain" id="PRO_5026240747" evidence="1">
    <location>
        <begin position="31"/>
        <end position="149"/>
    </location>
</feature>
<name>A0A6I3X4K8_9BURK</name>
<dbReference type="AlphaFoldDB" id="A0A6I3X4K8"/>
<organism evidence="2 3">
    <name type="scientific">Pseudoduganella dura</name>
    <dbReference type="NCBI Taxonomy" id="321982"/>
    <lineage>
        <taxon>Bacteria</taxon>
        <taxon>Pseudomonadati</taxon>
        <taxon>Pseudomonadota</taxon>
        <taxon>Betaproteobacteria</taxon>
        <taxon>Burkholderiales</taxon>
        <taxon>Oxalobacteraceae</taxon>
        <taxon>Telluria group</taxon>
        <taxon>Pseudoduganella</taxon>
    </lineage>
</organism>
<reference evidence="2 3" key="1">
    <citation type="submission" date="2019-11" db="EMBL/GenBank/DDBJ databases">
        <title>Draft Genome Sequences of Six Type Strains of the Genus Massilia.</title>
        <authorList>
            <person name="Miess H."/>
            <person name="Frediansyah A."/>
            <person name="Goeker M."/>
            <person name="Gross H."/>
        </authorList>
    </citation>
    <scope>NUCLEOTIDE SEQUENCE [LARGE SCALE GENOMIC DNA]</scope>
    <source>
        <strain evidence="2 3">DSM 17513</strain>
    </source>
</reference>
<dbReference type="Proteomes" id="UP000431684">
    <property type="component" value="Unassembled WGS sequence"/>
</dbReference>
<evidence type="ECO:0000313" key="2">
    <source>
        <dbReference type="EMBL" id="MUI11799.1"/>
    </source>
</evidence>
<evidence type="ECO:0000256" key="1">
    <source>
        <dbReference type="SAM" id="SignalP"/>
    </source>
</evidence>
<protein>
    <submittedName>
        <fullName evidence="2">DUF2946 domain-containing protein</fullName>
    </submittedName>
</protein>
<comment type="caution">
    <text evidence="2">The sequence shown here is derived from an EMBL/GenBank/DDBJ whole genome shotgun (WGS) entry which is preliminary data.</text>
</comment>
<dbReference type="OrthoDB" id="8536886at2"/>
<evidence type="ECO:0000313" key="3">
    <source>
        <dbReference type="Proteomes" id="UP000431684"/>
    </source>
</evidence>
<dbReference type="RefSeq" id="WP_155707829.1">
    <property type="nucleotide sequence ID" value="NZ_BMWU01000003.1"/>
</dbReference>
<dbReference type="InterPro" id="IPR021333">
    <property type="entry name" value="DUF2946"/>
</dbReference>
<gene>
    <name evidence="2" type="ORF">GJV26_04770</name>
</gene>
<proteinExistence type="predicted"/>
<keyword evidence="1" id="KW-0732">Signal</keyword>
<dbReference type="EMBL" id="WNWM01000002">
    <property type="protein sequence ID" value="MUI11799.1"/>
    <property type="molecule type" value="Genomic_DNA"/>
</dbReference>
<feature type="signal peptide" evidence="1">
    <location>
        <begin position="1"/>
        <end position="30"/>
    </location>
</feature>
<keyword evidence="3" id="KW-1185">Reference proteome</keyword>
<sequence length="149" mass="16033">MNPSCKRLLQVWLACCAILMNALAPAVSHALGLERGQQHTWEICLNDGTRLAGFGELDEATFLVLTDRARPVPAKSMQEQMRGQGDETMSMADCGYCLPHAGALGLPPPASLTVPPAAAMPERPYLYYHAPRPLQAWAGARPRGPPAVS</sequence>